<gene>
    <name evidence="10" type="ORF">TT172_LOCUS3373</name>
</gene>
<dbReference type="InterPro" id="IPR004721">
    <property type="entry name" value="DHOdimr"/>
</dbReference>
<keyword evidence="7" id="KW-0862">Zinc</keyword>
<dbReference type="PANTHER" id="PTHR43137:SF1">
    <property type="entry name" value="DIHYDROOROTASE"/>
    <property type="match status" value="1"/>
</dbReference>
<keyword evidence="5" id="KW-0479">Metal-binding</keyword>
<evidence type="ECO:0000256" key="5">
    <source>
        <dbReference type="ARBA" id="ARBA00022723"/>
    </source>
</evidence>
<evidence type="ECO:0000259" key="9">
    <source>
        <dbReference type="Pfam" id="PF04909"/>
    </source>
</evidence>
<proteinExistence type="inferred from homology"/>
<dbReference type="Gene3D" id="3.20.20.140">
    <property type="entry name" value="Metal-dependent hydrolases"/>
    <property type="match status" value="1"/>
</dbReference>
<reference evidence="10 11" key="1">
    <citation type="submission" date="2018-04" db="EMBL/GenBank/DDBJ databases">
        <authorList>
            <person name="Huttner S."/>
            <person name="Dainat J."/>
        </authorList>
    </citation>
    <scope>NUCLEOTIDE SEQUENCE [LARGE SCALE GENOMIC DNA]</scope>
</reference>
<evidence type="ECO:0000256" key="7">
    <source>
        <dbReference type="ARBA" id="ARBA00022833"/>
    </source>
</evidence>
<dbReference type="PROSITE" id="PS00483">
    <property type="entry name" value="DIHYDROOROTASE_2"/>
    <property type="match status" value="1"/>
</dbReference>
<dbReference type="EC" id="3.5.2.3" evidence="4"/>
<evidence type="ECO:0000256" key="1">
    <source>
        <dbReference type="ARBA" id="ARBA00001947"/>
    </source>
</evidence>
<dbReference type="UniPathway" id="UPA00070">
    <property type="reaction ID" value="UER00117"/>
</dbReference>
<dbReference type="GO" id="GO:0044205">
    <property type="term" value="P:'de novo' UMP biosynthetic process"/>
    <property type="evidence" value="ECO:0007669"/>
    <property type="project" value="UniProtKB-UniPathway"/>
</dbReference>
<comment type="similarity">
    <text evidence="3">Belongs to the metallo-dependent hydrolases superfamily. DHOase family. Class II DHOase subfamily.</text>
</comment>
<protein>
    <recommendedName>
        <fullName evidence="4">dihydroorotase</fullName>
        <ecNumber evidence="4">3.5.2.3</ecNumber>
    </recommendedName>
</protein>
<evidence type="ECO:0000256" key="2">
    <source>
        <dbReference type="ARBA" id="ARBA00004880"/>
    </source>
</evidence>
<sequence length="368" mass="39649">MPLQDSYTLPAAADMHVHLRNAPGPIASLVTPTIRRAGIDTVFVMPNLAPRPVVSVAEALAYQRALQALDPEVTYLMSLYLHESITVEEIRRAREAGIKGVKAYPRGATTNSQWGVVSFEPFHDVLRAMEEEGIVLNLHGEVPSSAADGVTVMNAEVRFLPVLKELAAKYPRLKIVLEHCTTADAVEAVRSLGDNVAGTITAHHLSLLVDDWAANVHHYCKPSAKSPEDRRALLNAVVTSNGKFFLGTDSAPHNITAKKGKGNTAAGVFTQPYALGYVLTALDEALARGDLPPGSVTDGALRGFLSEYGRAFYGVAPAARQIRLTRGGARIAESLKGEDKGEGEGRVEVEVEVVPFRAGEETWAVEWL</sequence>
<dbReference type="InterPro" id="IPR002195">
    <property type="entry name" value="Dihydroorotase_CS"/>
</dbReference>
<accession>A0A3S4ALT8</accession>
<dbReference type="PIRSF" id="PIRSF001237">
    <property type="entry name" value="DHOdimr"/>
    <property type="match status" value="1"/>
</dbReference>
<organism evidence="10 11">
    <name type="scientific">Thermothielavioides terrestris</name>
    <dbReference type="NCBI Taxonomy" id="2587410"/>
    <lineage>
        <taxon>Eukaryota</taxon>
        <taxon>Fungi</taxon>
        <taxon>Dikarya</taxon>
        <taxon>Ascomycota</taxon>
        <taxon>Pezizomycotina</taxon>
        <taxon>Sordariomycetes</taxon>
        <taxon>Sordariomycetidae</taxon>
        <taxon>Sordariales</taxon>
        <taxon>Chaetomiaceae</taxon>
        <taxon>Thermothielavioides</taxon>
    </lineage>
</organism>
<evidence type="ECO:0000256" key="3">
    <source>
        <dbReference type="ARBA" id="ARBA00005631"/>
    </source>
</evidence>
<evidence type="ECO:0000256" key="4">
    <source>
        <dbReference type="ARBA" id="ARBA00012860"/>
    </source>
</evidence>
<evidence type="ECO:0000313" key="10">
    <source>
        <dbReference type="EMBL" id="SPQ20954.1"/>
    </source>
</evidence>
<dbReference type="AlphaFoldDB" id="A0A3S4ALT8"/>
<feature type="domain" description="Amidohydrolase-related" evidence="9">
    <location>
        <begin position="82"/>
        <end position="185"/>
    </location>
</feature>
<evidence type="ECO:0000256" key="6">
    <source>
        <dbReference type="ARBA" id="ARBA00022801"/>
    </source>
</evidence>
<dbReference type="GO" id="GO:0046872">
    <property type="term" value="F:metal ion binding"/>
    <property type="evidence" value="ECO:0007669"/>
    <property type="project" value="UniProtKB-KW"/>
</dbReference>
<comment type="cofactor">
    <cofactor evidence="1">
        <name>Zn(2+)</name>
        <dbReference type="ChEBI" id="CHEBI:29105"/>
    </cofactor>
</comment>
<comment type="pathway">
    <text evidence="2">Pyrimidine metabolism; UMP biosynthesis via de novo pathway; (S)-dihydroorotate from bicarbonate: step 3/3.</text>
</comment>
<evidence type="ECO:0000313" key="11">
    <source>
        <dbReference type="Proteomes" id="UP000289323"/>
    </source>
</evidence>
<dbReference type="HAMAP" id="MF_00219">
    <property type="entry name" value="PyrC_classII"/>
    <property type="match status" value="1"/>
</dbReference>
<dbReference type="InterPro" id="IPR032466">
    <property type="entry name" value="Metal_Hydrolase"/>
</dbReference>
<dbReference type="EMBL" id="OUUZ01000008">
    <property type="protein sequence ID" value="SPQ20954.1"/>
    <property type="molecule type" value="Genomic_DNA"/>
</dbReference>
<dbReference type="NCBIfam" id="TIGR00856">
    <property type="entry name" value="pyrC_dimer"/>
    <property type="match status" value="1"/>
</dbReference>
<keyword evidence="8" id="KW-0665">Pyrimidine biosynthesis</keyword>
<dbReference type="InterPro" id="IPR006680">
    <property type="entry name" value="Amidohydro-rel"/>
</dbReference>
<dbReference type="GO" id="GO:0006207">
    <property type="term" value="P:'de novo' pyrimidine nucleobase biosynthetic process"/>
    <property type="evidence" value="ECO:0007669"/>
    <property type="project" value="TreeGrafter"/>
</dbReference>
<dbReference type="GO" id="GO:0004151">
    <property type="term" value="F:dihydroorotase activity"/>
    <property type="evidence" value="ECO:0007669"/>
    <property type="project" value="UniProtKB-EC"/>
</dbReference>
<dbReference type="Pfam" id="PF04909">
    <property type="entry name" value="Amidohydro_2"/>
    <property type="match status" value="1"/>
</dbReference>
<dbReference type="PANTHER" id="PTHR43137">
    <property type="entry name" value="DIHYDROOROTASE"/>
    <property type="match status" value="1"/>
</dbReference>
<dbReference type="GO" id="GO:0005737">
    <property type="term" value="C:cytoplasm"/>
    <property type="evidence" value="ECO:0007669"/>
    <property type="project" value="TreeGrafter"/>
</dbReference>
<dbReference type="FunFam" id="3.20.20.140:FF:000041">
    <property type="entry name" value="Dihydroorotase, variant"/>
    <property type="match status" value="1"/>
</dbReference>
<dbReference type="SUPFAM" id="SSF51556">
    <property type="entry name" value="Metallo-dependent hydrolases"/>
    <property type="match status" value="1"/>
</dbReference>
<evidence type="ECO:0000256" key="8">
    <source>
        <dbReference type="ARBA" id="ARBA00022975"/>
    </source>
</evidence>
<keyword evidence="6" id="KW-0378">Hydrolase</keyword>
<dbReference type="Proteomes" id="UP000289323">
    <property type="component" value="Unassembled WGS sequence"/>
</dbReference>
<name>A0A3S4ALT8_9PEZI</name>